<evidence type="ECO:0000256" key="1">
    <source>
        <dbReference type="ARBA" id="ARBA00022679"/>
    </source>
</evidence>
<name>A0A1I7D232_9ACTN</name>
<organism evidence="2 3">
    <name type="scientific">Geodermatophilus amargosae</name>
    <dbReference type="NCBI Taxonomy" id="1296565"/>
    <lineage>
        <taxon>Bacteria</taxon>
        <taxon>Bacillati</taxon>
        <taxon>Actinomycetota</taxon>
        <taxon>Actinomycetes</taxon>
        <taxon>Geodermatophilales</taxon>
        <taxon>Geodermatophilaceae</taxon>
        <taxon>Geodermatophilus</taxon>
    </lineage>
</organism>
<keyword evidence="1 2" id="KW-0808">Transferase</keyword>
<proteinExistence type="predicted"/>
<reference evidence="3" key="1">
    <citation type="submission" date="2016-10" db="EMBL/GenBank/DDBJ databases">
        <authorList>
            <person name="Varghese N."/>
            <person name="Submissions S."/>
        </authorList>
    </citation>
    <scope>NUCLEOTIDE SEQUENCE [LARGE SCALE GENOMIC DNA]</scope>
    <source>
        <strain evidence="3">DSM 46136</strain>
    </source>
</reference>
<protein>
    <submittedName>
        <fullName evidence="2">Crotonobetainyl-CoA:carnitine CoA-transferase CaiB</fullName>
    </submittedName>
</protein>
<evidence type="ECO:0000313" key="2">
    <source>
        <dbReference type="EMBL" id="SFU05729.1"/>
    </source>
</evidence>
<dbReference type="PANTHER" id="PTHR48207">
    <property type="entry name" value="SUCCINATE--HYDROXYMETHYLGLUTARATE COA-TRANSFERASE"/>
    <property type="match status" value="1"/>
</dbReference>
<keyword evidence="3" id="KW-1185">Reference proteome</keyword>
<dbReference type="OrthoDB" id="9797653at2"/>
<sequence length="390" mass="41106">MTGGEAPLDGVRVVELGVGLATPLAARMLGDLGADVVKVETPDGDRTRSVAPFYRAGEDDERSALFEYLNYNKRGVSLDPGADGDTLDELVSTADVLLVGDDFAQLATWGIDVAELHAAHPGLVIETLTPYGITGPKAAWRATDLTMQAASGLLSFGGNAERYPLKRGLRQSTYEAGLTAAYAAEAALLGAREHGGTVIDVSIVECIASELVLTIPEYAFTGAVSTRRPTVIDPLSGDPLPAGPGYVSAQITILTPISDLADFIADQRLAEPQYATPEARATHAGEIAEIFRTALADVQPRDFFEGASARGLLAGFVQTAEQLLECPHLDAREVFRTMPGTLDGRPWRMPAVTASLSRTGVTVRRAAPLLGEHDSDVLSRAVAGTQAGAR</sequence>
<dbReference type="PANTHER" id="PTHR48207:SF4">
    <property type="entry name" value="BLL6097 PROTEIN"/>
    <property type="match status" value="1"/>
</dbReference>
<evidence type="ECO:0000313" key="3">
    <source>
        <dbReference type="Proteomes" id="UP000199546"/>
    </source>
</evidence>
<dbReference type="GO" id="GO:0008410">
    <property type="term" value="F:CoA-transferase activity"/>
    <property type="evidence" value="ECO:0007669"/>
    <property type="project" value="TreeGrafter"/>
</dbReference>
<dbReference type="InterPro" id="IPR023606">
    <property type="entry name" value="CoA-Trfase_III_dom_1_sf"/>
</dbReference>
<accession>A0A1I7D232</accession>
<dbReference type="Pfam" id="PF02515">
    <property type="entry name" value="CoA_transf_3"/>
    <property type="match status" value="1"/>
</dbReference>
<dbReference type="RefSeq" id="WP_093584276.1">
    <property type="nucleotide sequence ID" value="NZ_FPBA01000031.1"/>
</dbReference>
<dbReference type="SUPFAM" id="SSF89796">
    <property type="entry name" value="CoA-transferase family III (CaiB/BaiF)"/>
    <property type="match status" value="1"/>
</dbReference>
<dbReference type="AlphaFoldDB" id="A0A1I7D232"/>
<dbReference type="InterPro" id="IPR003673">
    <property type="entry name" value="CoA-Trfase_fam_III"/>
</dbReference>
<gene>
    <name evidence="2" type="ORF">SAMN05660657_05197</name>
</gene>
<dbReference type="Gene3D" id="3.40.50.10540">
    <property type="entry name" value="Crotonobetainyl-coa:carnitine coa-transferase, domain 1"/>
    <property type="match status" value="2"/>
</dbReference>
<dbReference type="Gene3D" id="3.30.1540.10">
    <property type="entry name" value="formyl-coa transferase, domain 3"/>
    <property type="match status" value="1"/>
</dbReference>
<dbReference type="InterPro" id="IPR050483">
    <property type="entry name" value="CoA-transferase_III_domain"/>
</dbReference>
<dbReference type="InterPro" id="IPR044855">
    <property type="entry name" value="CoA-Trfase_III_dom3_sf"/>
</dbReference>
<dbReference type="Proteomes" id="UP000199546">
    <property type="component" value="Unassembled WGS sequence"/>
</dbReference>
<dbReference type="STRING" id="1296565.SAMN05660657_05197"/>
<dbReference type="EMBL" id="FPBA01000031">
    <property type="protein sequence ID" value="SFU05729.1"/>
    <property type="molecule type" value="Genomic_DNA"/>
</dbReference>